<sequence>MRKKLSVFVGLLLIMLIATSCSSPFQEFSNRGMSEEEVTITTDDIPEEPDKQELISKIKGNTSEQIDDVIEANFSLMDVVSGEGNQHAEIYATKRFALSELANVLTDAIEPEKASEVKDNQQIFIYPDHFVTLKESEEDDNVLLIEVAEDEFVRRNYSPSFLGTYFTFRLLDSLFGNNWSNRRAETCRAGDCYGGYTGKGYYPDGKPKRGNKTFRGGGPGAGK</sequence>
<dbReference type="EMBL" id="BMJD01000001">
    <property type="protein sequence ID" value="GGB27473.1"/>
    <property type="molecule type" value="Genomic_DNA"/>
</dbReference>
<dbReference type="Proteomes" id="UP000621492">
    <property type="component" value="Unassembled WGS sequence"/>
</dbReference>
<evidence type="ECO:0008006" key="5">
    <source>
        <dbReference type="Google" id="ProtNLM"/>
    </source>
</evidence>
<accession>A0A9W5TU42</accession>
<feature type="region of interest" description="Disordered" evidence="1">
    <location>
        <begin position="204"/>
        <end position="223"/>
    </location>
</feature>
<gene>
    <name evidence="3" type="ORF">GCM10011409_00950</name>
</gene>
<keyword evidence="4" id="KW-1185">Reference proteome</keyword>
<evidence type="ECO:0000313" key="4">
    <source>
        <dbReference type="Proteomes" id="UP000621492"/>
    </source>
</evidence>
<dbReference type="PROSITE" id="PS51257">
    <property type="entry name" value="PROKAR_LIPOPROTEIN"/>
    <property type="match status" value="1"/>
</dbReference>
<evidence type="ECO:0000313" key="3">
    <source>
        <dbReference type="EMBL" id="GGB27473.1"/>
    </source>
</evidence>
<dbReference type="AlphaFoldDB" id="A0A9W5TU42"/>
<evidence type="ECO:0000256" key="2">
    <source>
        <dbReference type="SAM" id="SignalP"/>
    </source>
</evidence>
<reference evidence="3" key="2">
    <citation type="submission" date="2020-09" db="EMBL/GenBank/DDBJ databases">
        <authorList>
            <person name="Sun Q."/>
            <person name="Zhou Y."/>
        </authorList>
    </citation>
    <scope>NUCLEOTIDE SEQUENCE</scope>
    <source>
        <strain evidence="3">CGMCC 1.15454</strain>
    </source>
</reference>
<comment type="caution">
    <text evidence="3">The sequence shown here is derived from an EMBL/GenBank/DDBJ whole genome shotgun (WGS) entry which is preliminary data.</text>
</comment>
<keyword evidence="2" id="KW-0732">Signal</keyword>
<protein>
    <recommendedName>
        <fullName evidence="5">DUF4247 domain-containing protein</fullName>
    </recommendedName>
</protein>
<feature type="signal peptide" evidence="2">
    <location>
        <begin position="1"/>
        <end position="20"/>
    </location>
</feature>
<evidence type="ECO:0000256" key="1">
    <source>
        <dbReference type="SAM" id="MobiDB-lite"/>
    </source>
</evidence>
<dbReference type="RefSeq" id="WP_188724545.1">
    <property type="nucleotide sequence ID" value="NZ_BMJD01000001.1"/>
</dbReference>
<dbReference type="Pfam" id="PF14042">
    <property type="entry name" value="DUF4247"/>
    <property type="match status" value="1"/>
</dbReference>
<feature type="chain" id="PRO_5040827588" description="DUF4247 domain-containing protein" evidence="2">
    <location>
        <begin position="21"/>
        <end position="223"/>
    </location>
</feature>
<organism evidence="3 4">
    <name type="scientific">Lentibacillus populi</name>
    <dbReference type="NCBI Taxonomy" id="1827502"/>
    <lineage>
        <taxon>Bacteria</taxon>
        <taxon>Bacillati</taxon>
        <taxon>Bacillota</taxon>
        <taxon>Bacilli</taxon>
        <taxon>Bacillales</taxon>
        <taxon>Bacillaceae</taxon>
        <taxon>Lentibacillus</taxon>
    </lineage>
</organism>
<reference evidence="3" key="1">
    <citation type="journal article" date="2014" name="Int. J. Syst. Evol. Microbiol.">
        <title>Complete genome sequence of Corynebacterium casei LMG S-19264T (=DSM 44701T), isolated from a smear-ripened cheese.</title>
        <authorList>
            <consortium name="US DOE Joint Genome Institute (JGI-PGF)"/>
            <person name="Walter F."/>
            <person name="Albersmeier A."/>
            <person name="Kalinowski J."/>
            <person name="Ruckert C."/>
        </authorList>
    </citation>
    <scope>NUCLEOTIDE SEQUENCE</scope>
    <source>
        <strain evidence="3">CGMCC 1.15454</strain>
    </source>
</reference>
<name>A0A9W5TU42_9BACI</name>
<proteinExistence type="predicted"/>
<dbReference type="InterPro" id="IPR025341">
    <property type="entry name" value="DUF4247"/>
</dbReference>